<comment type="caution">
    <text evidence="1">The sequence shown here is derived from an EMBL/GenBank/DDBJ whole genome shotgun (WGS) entry which is preliminary data.</text>
</comment>
<proteinExistence type="predicted"/>
<name>A0A0X3VT44_STRVO</name>
<dbReference type="AlphaFoldDB" id="A0A0X3VT44"/>
<dbReference type="Proteomes" id="UP000053413">
    <property type="component" value="Unassembled WGS sequence"/>
</dbReference>
<reference evidence="2" key="1">
    <citation type="submission" date="2015-10" db="EMBL/GenBank/DDBJ databases">
        <authorList>
            <person name="Ju K.-S."/>
            <person name="Doroghazi J.R."/>
            <person name="Metcalf W.W."/>
        </authorList>
    </citation>
    <scope>NUCLEOTIDE SEQUENCE [LARGE SCALE GENOMIC DNA]</scope>
    <source>
        <strain evidence="2">NRRL F-8817</strain>
    </source>
</reference>
<gene>
    <name evidence="1" type="ORF">ADL28_32475</name>
</gene>
<accession>A0A0X3VT44</accession>
<evidence type="ECO:0000313" key="1">
    <source>
        <dbReference type="EMBL" id="KUL47587.1"/>
    </source>
</evidence>
<protein>
    <submittedName>
        <fullName evidence="1">Uncharacterized protein</fullName>
    </submittedName>
</protein>
<evidence type="ECO:0000313" key="2">
    <source>
        <dbReference type="Proteomes" id="UP000053413"/>
    </source>
</evidence>
<organism evidence="1 2">
    <name type="scientific">Streptomyces violaceusniger</name>
    <dbReference type="NCBI Taxonomy" id="68280"/>
    <lineage>
        <taxon>Bacteria</taxon>
        <taxon>Bacillati</taxon>
        <taxon>Actinomycetota</taxon>
        <taxon>Actinomycetes</taxon>
        <taxon>Kitasatosporales</taxon>
        <taxon>Streptomycetaceae</taxon>
        <taxon>Streptomyces</taxon>
        <taxon>Streptomyces violaceusniger group</taxon>
    </lineage>
</organism>
<dbReference type="EMBL" id="LLZJ01000385">
    <property type="protein sequence ID" value="KUL47587.1"/>
    <property type="molecule type" value="Genomic_DNA"/>
</dbReference>
<sequence>METSADNTDLTSPYAAQITVDLERNPAEHERLSSDVTALFYRVLRVFHDGPGETLSLRWRSDAVA</sequence>